<comment type="caution">
    <text evidence="3">The sequence shown here is derived from an EMBL/GenBank/DDBJ whole genome shotgun (WGS) entry which is preliminary data.</text>
</comment>
<dbReference type="InterPro" id="IPR049046">
    <property type="entry name" value="Beta-AFase-like_GH127_middle"/>
</dbReference>
<dbReference type="RefSeq" id="WP_343334485.1">
    <property type="nucleotide sequence ID" value="NZ_JAPOHD010000031.1"/>
</dbReference>
<evidence type="ECO:0000313" key="4">
    <source>
        <dbReference type="Proteomes" id="UP001145087"/>
    </source>
</evidence>
<reference evidence="3" key="1">
    <citation type="submission" date="2022-11" db="EMBL/GenBank/DDBJ databases">
        <title>Marilongibacter aestuarii gen. nov., sp. nov., isolated from tidal flat sediment.</title>
        <authorList>
            <person name="Jiayan W."/>
        </authorList>
    </citation>
    <scope>NUCLEOTIDE SEQUENCE</scope>
    <source>
        <strain evidence="3">Z1-6</strain>
    </source>
</reference>
<dbReference type="InterPro" id="IPR049174">
    <property type="entry name" value="Beta-AFase-like"/>
</dbReference>
<feature type="signal peptide" evidence="1">
    <location>
        <begin position="1"/>
        <end position="20"/>
    </location>
</feature>
<gene>
    <name evidence="3" type="ORF">OU798_17530</name>
</gene>
<evidence type="ECO:0000313" key="3">
    <source>
        <dbReference type="EMBL" id="MCY1722159.1"/>
    </source>
</evidence>
<dbReference type="EMBL" id="JAPOHD010000031">
    <property type="protein sequence ID" value="MCY1722159.1"/>
    <property type="molecule type" value="Genomic_DNA"/>
</dbReference>
<dbReference type="PANTHER" id="PTHR43465">
    <property type="entry name" value="DUF1680 DOMAIN PROTEIN (AFU_ORTHOLOGUE AFUA_1G08910)"/>
    <property type="match status" value="1"/>
</dbReference>
<dbReference type="Proteomes" id="UP001145087">
    <property type="component" value="Unassembled WGS sequence"/>
</dbReference>
<dbReference type="Pfam" id="PF20736">
    <property type="entry name" value="Glyco_hydro127M"/>
    <property type="match status" value="1"/>
</dbReference>
<accession>A0A9X3J622</accession>
<proteinExistence type="predicted"/>
<protein>
    <submittedName>
        <fullName evidence="3">Glycoside hydrolase family 127 protein</fullName>
    </submittedName>
</protein>
<keyword evidence="1" id="KW-0732">Signal</keyword>
<sequence>MRLKLFFYLFLILFSSCTHKKTFTEKLSHRIPWNELHLNGISNNIQFERQSIHADFSDLQNFVSEFKSKDENFNLEEFEHQWNLFFEKNDRLDWNEAEVKKWIETTGLLLELTNKTKYAEELENTFGKVGSDLQQLITPYVFTKRVDHIYVNIFQPLKIEYKHSLGGDVTFRQECNYPESGSVTMHFGMTERRYIEIYVRIPEWAEGATVTVKNVKYFTAPGSYCLIAKKWKDGDIVEVELPIDKRPQ</sequence>
<feature type="chain" id="PRO_5040889879" evidence="1">
    <location>
        <begin position="21"/>
        <end position="248"/>
    </location>
</feature>
<dbReference type="PANTHER" id="PTHR43465:SF2">
    <property type="entry name" value="DUF1680 DOMAIN PROTEIN (AFU_ORTHOLOGUE AFUA_1G08910)"/>
    <property type="match status" value="1"/>
</dbReference>
<evidence type="ECO:0000256" key="1">
    <source>
        <dbReference type="SAM" id="SignalP"/>
    </source>
</evidence>
<dbReference type="PROSITE" id="PS51257">
    <property type="entry name" value="PROKAR_LIPOPROTEIN"/>
    <property type="match status" value="1"/>
</dbReference>
<keyword evidence="3" id="KW-0378">Hydrolase</keyword>
<evidence type="ECO:0000259" key="2">
    <source>
        <dbReference type="Pfam" id="PF20736"/>
    </source>
</evidence>
<feature type="domain" description="Non-reducing end beta-L-arabinofuranosidase-like GH127 middle" evidence="2">
    <location>
        <begin position="148"/>
        <end position="243"/>
    </location>
</feature>
<organism evidence="3 4">
    <name type="scientific">Draconibacterium aestuarii</name>
    <dbReference type="NCBI Taxonomy" id="2998507"/>
    <lineage>
        <taxon>Bacteria</taxon>
        <taxon>Pseudomonadati</taxon>
        <taxon>Bacteroidota</taxon>
        <taxon>Bacteroidia</taxon>
        <taxon>Marinilabiliales</taxon>
        <taxon>Prolixibacteraceae</taxon>
        <taxon>Draconibacterium</taxon>
    </lineage>
</organism>
<name>A0A9X3J622_9BACT</name>
<keyword evidence="4" id="KW-1185">Reference proteome</keyword>
<dbReference type="AlphaFoldDB" id="A0A9X3J622"/>
<dbReference type="GO" id="GO:0016787">
    <property type="term" value="F:hydrolase activity"/>
    <property type="evidence" value="ECO:0007669"/>
    <property type="project" value="UniProtKB-KW"/>
</dbReference>